<sequence length="277" mass="29945">MLSVGWSGVLVAFVFLPSVYTHMSIWCAVKRIARIARQIKLTILECRLYRHHSMYGVGPGFSYDGGNPVGPIGPGVAKQSDWWFRGPSYRALKPQNGSVMDLPVGGSVTIEITCHLVHSSYGTQTSDPKDPLSACPNGYGPHHAGDPAGPIEENLVSGCALGVADKDDIEKVGWDDIVIFSVTHRCVRQRLTTFKARLPFSFCDSSVLTTFSNRYLIACPLAQEASAFVDANFYMTAFDCRFTGLTASAAAPTTRQRTSSGKVTTQDRATTSLGALA</sequence>
<evidence type="ECO:0000256" key="10">
    <source>
        <dbReference type="ARBA" id="ARBA00023180"/>
    </source>
</evidence>
<evidence type="ECO:0000256" key="4">
    <source>
        <dbReference type="ARBA" id="ARBA00022723"/>
    </source>
</evidence>
<keyword evidence="13" id="KW-1133">Transmembrane helix</keyword>
<evidence type="ECO:0000256" key="3">
    <source>
        <dbReference type="ARBA" id="ARBA00022525"/>
    </source>
</evidence>
<comment type="similarity">
    <text evidence="11">Belongs to the polysaccharide monooxygenase AA14 family.</text>
</comment>
<feature type="region of interest" description="Disordered" evidence="12">
    <location>
        <begin position="253"/>
        <end position="277"/>
    </location>
</feature>
<dbReference type="EMBL" id="CWKI01000003">
    <property type="protein sequence ID" value="CTR05983.1"/>
    <property type="molecule type" value="Genomic_DNA"/>
</dbReference>
<comment type="cofactor">
    <cofactor evidence="1">
        <name>Cu(2+)</name>
        <dbReference type="ChEBI" id="CHEBI:29036"/>
    </cofactor>
</comment>
<evidence type="ECO:0000313" key="14">
    <source>
        <dbReference type="EMBL" id="CTR05983.1"/>
    </source>
</evidence>
<dbReference type="STRING" id="5286.A0A0K3CAS5"/>
<organism evidence="14 15">
    <name type="scientific">Rhodotorula toruloides</name>
    <name type="common">Yeast</name>
    <name type="synonym">Rhodosporidium toruloides</name>
    <dbReference type="NCBI Taxonomy" id="5286"/>
    <lineage>
        <taxon>Eukaryota</taxon>
        <taxon>Fungi</taxon>
        <taxon>Dikarya</taxon>
        <taxon>Basidiomycota</taxon>
        <taxon>Pucciniomycotina</taxon>
        <taxon>Microbotryomycetes</taxon>
        <taxon>Sporidiobolales</taxon>
        <taxon>Sporidiobolaceae</taxon>
        <taxon>Rhodotorula</taxon>
    </lineage>
</organism>
<dbReference type="AlphaFoldDB" id="A0A0K3CAS5"/>
<gene>
    <name evidence="14" type="primary">FGENESH: predicted gene_3.295</name>
    <name evidence="14" type="ORF">BN2166_0018440</name>
</gene>
<evidence type="ECO:0000256" key="7">
    <source>
        <dbReference type="ARBA" id="ARBA00023008"/>
    </source>
</evidence>
<keyword evidence="4" id="KW-0479">Metal-binding</keyword>
<feature type="transmembrane region" description="Helical" evidence="13">
    <location>
        <begin position="6"/>
        <end position="29"/>
    </location>
</feature>
<evidence type="ECO:0000256" key="11">
    <source>
        <dbReference type="ARBA" id="ARBA00046340"/>
    </source>
</evidence>
<dbReference type="GO" id="GO:0046872">
    <property type="term" value="F:metal ion binding"/>
    <property type="evidence" value="ECO:0007669"/>
    <property type="project" value="UniProtKB-KW"/>
</dbReference>
<keyword evidence="10" id="KW-0325">Glycoprotein</keyword>
<evidence type="ECO:0000256" key="2">
    <source>
        <dbReference type="ARBA" id="ARBA00004613"/>
    </source>
</evidence>
<keyword evidence="7" id="KW-0186">Copper</keyword>
<dbReference type="Proteomes" id="UP000199069">
    <property type="component" value="Unassembled WGS sequence"/>
</dbReference>
<reference evidence="14 15" key="1">
    <citation type="submission" date="2015-07" db="EMBL/GenBank/DDBJ databases">
        <authorList>
            <person name="Cajimat M.N.B."/>
            <person name="Milazzo M.L."/>
            <person name="Fulhorst C.F."/>
        </authorList>
    </citation>
    <scope>NUCLEOTIDE SEQUENCE [LARGE SCALE GENOMIC DNA]</scope>
    <source>
        <strain evidence="14">Single colony</strain>
    </source>
</reference>
<name>A0A0K3CAS5_RHOTO</name>
<keyword evidence="13" id="KW-0812">Transmembrane</keyword>
<evidence type="ECO:0000256" key="8">
    <source>
        <dbReference type="ARBA" id="ARBA00023033"/>
    </source>
</evidence>
<dbReference type="GO" id="GO:0004497">
    <property type="term" value="F:monooxygenase activity"/>
    <property type="evidence" value="ECO:0007669"/>
    <property type="project" value="UniProtKB-KW"/>
</dbReference>
<evidence type="ECO:0000256" key="1">
    <source>
        <dbReference type="ARBA" id="ARBA00001973"/>
    </source>
</evidence>
<keyword evidence="3" id="KW-0964">Secreted</keyword>
<evidence type="ECO:0000256" key="6">
    <source>
        <dbReference type="ARBA" id="ARBA00023002"/>
    </source>
</evidence>
<keyword evidence="15" id="KW-1185">Reference proteome</keyword>
<keyword evidence="5" id="KW-0732">Signal</keyword>
<evidence type="ECO:0000313" key="15">
    <source>
        <dbReference type="Proteomes" id="UP000199069"/>
    </source>
</evidence>
<dbReference type="Pfam" id="PF22810">
    <property type="entry name" value="LPMO_AA14"/>
    <property type="match status" value="1"/>
</dbReference>
<keyword evidence="8" id="KW-0503">Monooxygenase</keyword>
<dbReference type="GO" id="GO:0005576">
    <property type="term" value="C:extracellular region"/>
    <property type="evidence" value="ECO:0007669"/>
    <property type="project" value="UniProtKB-SubCell"/>
</dbReference>
<evidence type="ECO:0000256" key="9">
    <source>
        <dbReference type="ARBA" id="ARBA00023157"/>
    </source>
</evidence>
<protein>
    <submittedName>
        <fullName evidence="14">FGENESH: predicted gene_3.295 protein</fullName>
    </submittedName>
</protein>
<proteinExistence type="inferred from homology"/>
<keyword evidence="13" id="KW-0472">Membrane</keyword>
<accession>A0A0K3CAS5</accession>
<evidence type="ECO:0000256" key="13">
    <source>
        <dbReference type="SAM" id="Phobius"/>
    </source>
</evidence>
<evidence type="ECO:0000256" key="5">
    <source>
        <dbReference type="ARBA" id="ARBA00022729"/>
    </source>
</evidence>
<comment type="subcellular location">
    <subcellularLocation>
        <location evidence="2">Secreted</location>
    </subcellularLocation>
</comment>
<keyword evidence="6" id="KW-0560">Oxidoreductase</keyword>
<keyword evidence="9" id="KW-1015">Disulfide bond</keyword>
<evidence type="ECO:0000256" key="12">
    <source>
        <dbReference type="SAM" id="MobiDB-lite"/>
    </source>
</evidence>
<dbReference type="InterPro" id="IPR054497">
    <property type="entry name" value="LPMO_AA14"/>
</dbReference>